<evidence type="ECO:0000313" key="14">
    <source>
        <dbReference type="Proteomes" id="UP000232323"/>
    </source>
</evidence>
<evidence type="ECO:0000313" key="13">
    <source>
        <dbReference type="EMBL" id="GAX80995.1"/>
    </source>
</evidence>
<dbReference type="SUPFAM" id="SSF64356">
    <property type="entry name" value="SNARE-like"/>
    <property type="match status" value="1"/>
</dbReference>
<dbReference type="OrthoDB" id="248747at2759"/>
<organism evidence="13 14">
    <name type="scientific">Chlamydomonas eustigma</name>
    <dbReference type="NCBI Taxonomy" id="1157962"/>
    <lineage>
        <taxon>Eukaryota</taxon>
        <taxon>Viridiplantae</taxon>
        <taxon>Chlorophyta</taxon>
        <taxon>core chlorophytes</taxon>
        <taxon>Chlorophyceae</taxon>
        <taxon>CS clade</taxon>
        <taxon>Chlamydomonadales</taxon>
        <taxon>Chlamydomonadaceae</taxon>
        <taxon>Chlamydomonas</taxon>
    </lineage>
</organism>
<keyword evidence="4" id="KW-0653">Protein transport</keyword>
<evidence type="ECO:0008006" key="15">
    <source>
        <dbReference type="Google" id="ProtNLM"/>
    </source>
</evidence>
<accession>A0A250XD42</accession>
<dbReference type="GO" id="GO:0012505">
    <property type="term" value="C:endomembrane system"/>
    <property type="evidence" value="ECO:0007669"/>
    <property type="project" value="UniProtKB-SubCell"/>
</dbReference>
<dbReference type="Gene3D" id="1.20.5.110">
    <property type="match status" value="1"/>
</dbReference>
<dbReference type="InterPro" id="IPR042855">
    <property type="entry name" value="V_SNARE_CC"/>
</dbReference>
<evidence type="ECO:0000256" key="8">
    <source>
        <dbReference type="ARBA" id="ARBA00046280"/>
    </source>
</evidence>
<evidence type="ECO:0000256" key="1">
    <source>
        <dbReference type="ARBA" id="ARBA00008025"/>
    </source>
</evidence>
<gene>
    <name evidence="13" type="ORF">CEUSTIGMA_g8430.t1</name>
</gene>
<evidence type="ECO:0000256" key="9">
    <source>
        <dbReference type="PROSITE-ProRule" id="PRU00290"/>
    </source>
</evidence>
<dbReference type="GO" id="GO:0016020">
    <property type="term" value="C:membrane"/>
    <property type="evidence" value="ECO:0007669"/>
    <property type="project" value="InterPro"/>
</dbReference>
<dbReference type="InterPro" id="IPR001388">
    <property type="entry name" value="Synaptobrevin-like"/>
</dbReference>
<dbReference type="GO" id="GO:0005737">
    <property type="term" value="C:cytoplasm"/>
    <property type="evidence" value="ECO:0007669"/>
    <property type="project" value="UniProtKB-ARBA"/>
</dbReference>
<proteinExistence type="inferred from homology"/>
<feature type="transmembrane region" description="Helical" evidence="10">
    <location>
        <begin position="192"/>
        <end position="218"/>
    </location>
</feature>
<dbReference type="EMBL" id="BEGY01000059">
    <property type="protein sequence ID" value="GAX80995.1"/>
    <property type="molecule type" value="Genomic_DNA"/>
</dbReference>
<comment type="caution">
    <text evidence="13">The sequence shown here is derived from an EMBL/GenBank/DDBJ whole genome shotgun (WGS) entry which is preliminary data.</text>
</comment>
<dbReference type="FunFam" id="1.20.5.110:FF:000004">
    <property type="entry name" value="Vesicle-associated membrane protein 7"/>
    <property type="match status" value="1"/>
</dbReference>
<dbReference type="PROSITE" id="PS00417">
    <property type="entry name" value="SYNAPTOBREVIN"/>
    <property type="match status" value="1"/>
</dbReference>
<dbReference type="STRING" id="1157962.A0A250XD42"/>
<evidence type="ECO:0000256" key="5">
    <source>
        <dbReference type="ARBA" id="ARBA00022989"/>
    </source>
</evidence>
<dbReference type="InterPro" id="IPR010908">
    <property type="entry name" value="Longin_dom"/>
</dbReference>
<feature type="domain" description="Longin" evidence="11">
    <location>
        <begin position="11"/>
        <end position="115"/>
    </location>
</feature>
<evidence type="ECO:0000256" key="3">
    <source>
        <dbReference type="ARBA" id="ARBA00022692"/>
    </source>
</evidence>
<dbReference type="PANTHER" id="PTHR21136:SF214">
    <property type="entry name" value="VESICLE-ASSOCIATED MEMBRANE PROTEIN 714"/>
    <property type="match status" value="1"/>
</dbReference>
<dbReference type="GO" id="GO:0016192">
    <property type="term" value="P:vesicle-mediated transport"/>
    <property type="evidence" value="ECO:0007669"/>
    <property type="project" value="InterPro"/>
</dbReference>
<keyword evidence="5 10" id="KW-1133">Transmembrane helix</keyword>
<comment type="subcellular location">
    <subcellularLocation>
        <location evidence="8">Endomembrane system</location>
        <topology evidence="8">Single-pass type IV membrane protein</topology>
    </subcellularLocation>
</comment>
<evidence type="ECO:0000259" key="11">
    <source>
        <dbReference type="PROSITE" id="PS50859"/>
    </source>
</evidence>
<dbReference type="PANTHER" id="PTHR21136">
    <property type="entry name" value="SNARE PROTEINS"/>
    <property type="match status" value="1"/>
</dbReference>
<reference evidence="13 14" key="1">
    <citation type="submission" date="2017-08" db="EMBL/GenBank/DDBJ databases">
        <title>Acidophilic green algal genome provides insights into adaptation to an acidic environment.</title>
        <authorList>
            <person name="Hirooka S."/>
            <person name="Hirose Y."/>
            <person name="Kanesaki Y."/>
            <person name="Higuchi S."/>
            <person name="Fujiwara T."/>
            <person name="Onuma R."/>
            <person name="Era A."/>
            <person name="Ohbayashi R."/>
            <person name="Uzuka A."/>
            <person name="Nozaki H."/>
            <person name="Yoshikawa H."/>
            <person name="Miyagishima S.Y."/>
        </authorList>
    </citation>
    <scope>NUCLEOTIDE SEQUENCE [LARGE SCALE GENOMIC DNA]</scope>
    <source>
        <strain evidence="13 14">NIES-2499</strain>
    </source>
</reference>
<dbReference type="SUPFAM" id="SSF58038">
    <property type="entry name" value="SNARE fusion complex"/>
    <property type="match status" value="1"/>
</dbReference>
<keyword evidence="6 10" id="KW-0472">Membrane</keyword>
<keyword evidence="2" id="KW-0813">Transport</keyword>
<dbReference type="GO" id="GO:0015031">
    <property type="term" value="P:protein transport"/>
    <property type="evidence" value="ECO:0007669"/>
    <property type="project" value="UniProtKB-KW"/>
</dbReference>
<feature type="domain" description="V-SNARE coiled-coil homology" evidence="12">
    <location>
        <begin position="130"/>
        <end position="190"/>
    </location>
</feature>
<evidence type="ECO:0000256" key="6">
    <source>
        <dbReference type="ARBA" id="ARBA00023136"/>
    </source>
</evidence>
<dbReference type="InterPro" id="IPR011012">
    <property type="entry name" value="Longin-like_dom_sf"/>
</dbReference>
<comment type="similarity">
    <text evidence="1">Belongs to the synaptobrevin family.</text>
</comment>
<dbReference type="Proteomes" id="UP000232323">
    <property type="component" value="Unassembled WGS sequence"/>
</dbReference>
<evidence type="ECO:0000256" key="4">
    <source>
        <dbReference type="ARBA" id="ARBA00022927"/>
    </source>
</evidence>
<evidence type="ECO:0000256" key="2">
    <source>
        <dbReference type="ARBA" id="ARBA00022448"/>
    </source>
</evidence>
<dbReference type="PRINTS" id="PR00219">
    <property type="entry name" value="SYNAPTOBREVN"/>
</dbReference>
<dbReference type="InterPro" id="IPR051097">
    <property type="entry name" value="Synaptobrevin-like_transport"/>
</dbReference>
<keyword evidence="3 10" id="KW-0812">Transmembrane</keyword>
<dbReference type="Gene3D" id="3.30.450.50">
    <property type="entry name" value="Longin domain"/>
    <property type="match status" value="1"/>
</dbReference>
<evidence type="ECO:0000256" key="10">
    <source>
        <dbReference type="SAM" id="Phobius"/>
    </source>
</evidence>
<dbReference type="AlphaFoldDB" id="A0A250XD42"/>
<dbReference type="Pfam" id="PF13774">
    <property type="entry name" value="Longin"/>
    <property type="match status" value="1"/>
</dbReference>
<keyword evidence="14" id="KW-1185">Reference proteome</keyword>
<dbReference type="CDD" id="cd14824">
    <property type="entry name" value="Longin"/>
    <property type="match status" value="1"/>
</dbReference>
<dbReference type="Pfam" id="PF00957">
    <property type="entry name" value="Synaptobrevin"/>
    <property type="match status" value="1"/>
</dbReference>
<dbReference type="FunFam" id="3.30.450.50:FF:000015">
    <property type="entry name" value="Synaptobrevin 2 isoform 1"/>
    <property type="match status" value="1"/>
</dbReference>
<name>A0A250XD42_9CHLO</name>
<dbReference type="PROSITE" id="PS50892">
    <property type="entry name" value="V_SNARE"/>
    <property type="match status" value="1"/>
</dbReference>
<keyword evidence="9" id="KW-0175">Coiled coil</keyword>
<evidence type="ECO:0000259" key="12">
    <source>
        <dbReference type="PROSITE" id="PS50892"/>
    </source>
</evidence>
<protein>
    <recommendedName>
        <fullName evidence="15">V-SNARE coiled-coil homology domain-containing protein</fullName>
    </recommendedName>
</protein>
<evidence type="ECO:0000256" key="7">
    <source>
        <dbReference type="ARBA" id="ARBA00037493"/>
    </source>
</evidence>
<comment type="function">
    <text evidence="7">Involved in the targeting and/or fusion of transport vesicles to their target membrane.</text>
</comment>
<dbReference type="SMART" id="SM01270">
    <property type="entry name" value="Longin"/>
    <property type="match status" value="1"/>
</dbReference>
<sequence>MSQNNKLLYCVVSRGNVVLAEHSIVSGNAHLLAVRILEKLDSTEDTRVTYTQERYMFHVLIHSGITYLVVSEESFGRRIPFSFLEDIKQRFVTTYGESSKEAVAYEFNSAFSKVLAERMSFYANDPSADVINRVQGQIGEVKNIMIENIEKVLERGEKLDLLVDRTEVLQQGALVFRREGRRMHQVMWWRNVRLWVFMSLGVAAILYFILALACGFTLKNC</sequence>
<dbReference type="PROSITE" id="PS50859">
    <property type="entry name" value="LONGIN"/>
    <property type="match status" value="1"/>
</dbReference>
<dbReference type="CDD" id="cd15843">
    <property type="entry name" value="R-SNARE"/>
    <property type="match status" value="1"/>
</dbReference>